<dbReference type="SMART" id="SM00235">
    <property type="entry name" value="ZnMc"/>
    <property type="match status" value="1"/>
</dbReference>
<evidence type="ECO:0000259" key="21">
    <source>
        <dbReference type="PROSITE" id="PS50026"/>
    </source>
</evidence>
<dbReference type="SUPFAM" id="SSF49899">
    <property type="entry name" value="Concanavalin A-like lectins/glucanases"/>
    <property type="match status" value="1"/>
</dbReference>
<dbReference type="PANTHER" id="PTHR10127">
    <property type="entry name" value="DISCOIDIN, CUB, EGF, LAMININ , AND ZINC METALLOPROTEASE DOMAIN CONTAINING"/>
    <property type="match status" value="1"/>
</dbReference>
<dbReference type="PROSITE" id="PS00740">
    <property type="entry name" value="MAM_1"/>
    <property type="match status" value="1"/>
</dbReference>
<dbReference type="CDD" id="cd06263">
    <property type="entry name" value="MAM"/>
    <property type="match status" value="1"/>
</dbReference>
<dbReference type="SUPFAM" id="SSF55486">
    <property type="entry name" value="Metalloproteases ('zincins'), catalytic domain"/>
    <property type="match status" value="1"/>
</dbReference>
<proteinExistence type="predicted"/>
<comment type="cofactor">
    <cofactor evidence="19 20">
        <name>Zn(2+)</name>
        <dbReference type="ChEBI" id="CHEBI:29105"/>
    </cofactor>
    <text evidence="19 20">Binds 1 zinc ion per subunit.</text>
</comment>
<evidence type="ECO:0000259" key="23">
    <source>
        <dbReference type="PROSITE" id="PS50144"/>
    </source>
</evidence>
<dbReference type="Gene3D" id="3.40.390.10">
    <property type="entry name" value="Collagenase (Catalytic Domain)"/>
    <property type="match status" value="1"/>
</dbReference>
<feature type="domain" description="Peptidase M12A" evidence="24">
    <location>
        <begin position="65"/>
        <end position="259"/>
    </location>
</feature>
<evidence type="ECO:0000256" key="15">
    <source>
        <dbReference type="PIRNR" id="PIRNR001196"/>
    </source>
</evidence>
<evidence type="ECO:0000256" key="19">
    <source>
        <dbReference type="PROSITE-ProRule" id="PRU01211"/>
    </source>
</evidence>
<reference evidence="25" key="1">
    <citation type="submission" date="2025-08" db="UniProtKB">
        <authorList>
            <consortium name="Ensembl"/>
        </authorList>
    </citation>
    <scope>IDENTIFICATION</scope>
</reference>
<keyword evidence="5 15" id="KW-0479">Metal-binding</keyword>
<keyword evidence="2 18" id="KW-0245">EGF-like domain</keyword>
<keyword evidence="7 15" id="KW-0378">Hydrolase</keyword>
<organism evidence="25 26">
    <name type="scientific">Paramormyrops kingsleyae</name>
    <dbReference type="NCBI Taxonomy" id="1676925"/>
    <lineage>
        <taxon>Eukaryota</taxon>
        <taxon>Metazoa</taxon>
        <taxon>Chordata</taxon>
        <taxon>Craniata</taxon>
        <taxon>Vertebrata</taxon>
        <taxon>Euteleostomi</taxon>
        <taxon>Actinopterygii</taxon>
        <taxon>Neopterygii</taxon>
        <taxon>Teleostei</taxon>
        <taxon>Osteoglossocephala</taxon>
        <taxon>Osteoglossomorpha</taxon>
        <taxon>Osteoglossiformes</taxon>
        <taxon>Mormyridae</taxon>
        <taxon>Paramormyrops</taxon>
    </lineage>
</organism>
<evidence type="ECO:0000259" key="22">
    <source>
        <dbReference type="PROSITE" id="PS50060"/>
    </source>
</evidence>
<comment type="caution">
    <text evidence="18">Lacks conserved residue(s) required for the propagation of feature annotation.</text>
</comment>
<feature type="domain" description="MATH" evidence="23">
    <location>
        <begin position="428"/>
        <end position="581"/>
    </location>
</feature>
<dbReference type="GO" id="GO:0004222">
    <property type="term" value="F:metalloendopeptidase activity"/>
    <property type="evidence" value="ECO:0007669"/>
    <property type="project" value="UniProtKB-UniRule"/>
</dbReference>
<feature type="binding site" evidence="17">
    <location>
        <position position="57"/>
    </location>
    <ligand>
        <name>Zn(2+)</name>
        <dbReference type="ChEBI" id="CHEBI:29105"/>
        <note>catalytic</note>
    </ligand>
</feature>
<keyword evidence="14" id="KW-0325">Glycoprotein</keyword>
<keyword evidence="10 15" id="KW-0482">Metalloprotease</keyword>
<dbReference type="FunFam" id="2.60.210.10:FF:000009">
    <property type="entry name" value="Meprin A subunit"/>
    <property type="match status" value="1"/>
</dbReference>
<dbReference type="PROSITE" id="PS51864">
    <property type="entry name" value="ASTACIN"/>
    <property type="match status" value="1"/>
</dbReference>
<evidence type="ECO:0000313" key="25">
    <source>
        <dbReference type="Ensembl" id="ENSPKIP00000031701.1"/>
    </source>
</evidence>
<dbReference type="PANTHER" id="PTHR10127:SF824">
    <property type="entry name" value="MEPRIN A SUBUNIT ALPHA"/>
    <property type="match status" value="1"/>
</dbReference>
<accession>A0A3B3SNT2</accession>
<feature type="domain" description="EGF-like" evidence="21">
    <location>
        <begin position="629"/>
        <end position="669"/>
    </location>
</feature>
<evidence type="ECO:0000256" key="4">
    <source>
        <dbReference type="ARBA" id="ARBA00022692"/>
    </source>
</evidence>
<dbReference type="InterPro" id="IPR000742">
    <property type="entry name" value="EGF"/>
</dbReference>
<dbReference type="EC" id="3.4.24.-" evidence="15"/>
<sequence length="689" mass="77977">MGSFSSPLMTIVFITLLCHLEVHAIPAVFGNDVDSGELREDILEINLESERALFEGDIAGDPKRNALLDETSRWKFPIPYILTDSLDLNAKGVILQAFETYRLKSCVDFKPYNGEETYLSFTKLDGCWSFVGDLHEGQNVSIGDRCDTRAIVEHELLHALGFYHEQSRSDRDDYVKIWWDQIIPGKEHNFNKYADDVITDLNTPYDYESIMHYRPLSFNKNATVPTITTTIQAFSDIIGQRLDFSAIDLVKLNRMYNCTDTYTLLDQCSFELINICGMIQNEQDDADWVQTLSSPGTEDQTLVGQCKDAGYFMYFDTSEAEVGKSAMLESRILYPKRNQQCLQFFYKMTGTTADNLVIWMKTDDGTGNVRKMKKVYTIQGGSSETWKIAHVTLNGKDKFRYIFQGIVGSNKMDGGIYIDDISLTETPCPSTTWQLSNFTHILQTSPTGHNITSERFYSAEGYAYGVRVYPNGKDSSTQGYLGVYFHLCSGENDGVLEWPAQNRQVTVTAMDQDPDVKLRMSSSRSFTSDNTWVKPITNGEWDDSCECFRSQEFGWSTFISHQQLLRRNFLKNNNLILSIDFNDLTKLIRSEVQVSLKSTETVKEIQEGPGISDRSFAETPKLRVARSASGSPCQPNPCRNGGACVDRHGKAVCRCASGKAIFYTGMSCETQRISGENRNSRKYLIFTHT</sequence>
<evidence type="ECO:0000256" key="13">
    <source>
        <dbReference type="ARBA" id="ARBA00023157"/>
    </source>
</evidence>
<evidence type="ECO:0000313" key="26">
    <source>
        <dbReference type="Proteomes" id="UP000261540"/>
    </source>
</evidence>
<protein>
    <recommendedName>
        <fullName evidence="15">Meprin A subunit</fullName>
        <ecNumber evidence="15">3.4.24.-</ecNumber>
    </recommendedName>
    <alternativeName>
        <fullName evidence="15">Endopeptidase-2</fullName>
    </alternativeName>
</protein>
<dbReference type="PROSITE" id="PS50144">
    <property type="entry name" value="MATH"/>
    <property type="match status" value="1"/>
</dbReference>
<dbReference type="PRINTS" id="PR00480">
    <property type="entry name" value="ASTACIN"/>
</dbReference>
<dbReference type="Gene3D" id="2.60.210.10">
    <property type="entry name" value="Apoptosis, Tumor Necrosis Factor Receptor Associated Protein 2, Chain A"/>
    <property type="match status" value="1"/>
</dbReference>
<dbReference type="InterPro" id="IPR008294">
    <property type="entry name" value="Meprin"/>
</dbReference>
<dbReference type="Gene3D" id="2.60.120.200">
    <property type="match status" value="1"/>
</dbReference>
<dbReference type="Pfam" id="PF22486">
    <property type="entry name" value="MATH_2"/>
    <property type="match status" value="1"/>
</dbReference>
<dbReference type="GO" id="GO:0016020">
    <property type="term" value="C:membrane"/>
    <property type="evidence" value="ECO:0007669"/>
    <property type="project" value="UniProtKB-SubCell"/>
</dbReference>
<dbReference type="InterPro" id="IPR000998">
    <property type="entry name" value="MAM_dom"/>
</dbReference>
<dbReference type="SUPFAM" id="SSF57196">
    <property type="entry name" value="EGF/Laminin"/>
    <property type="match status" value="1"/>
</dbReference>
<feature type="binding site" evidence="17 19">
    <location>
        <position position="158"/>
    </location>
    <ligand>
        <name>Zn(2+)</name>
        <dbReference type="ChEBI" id="CHEBI:29105"/>
        <note>catalytic</note>
    </ligand>
</feature>
<dbReference type="PROSITE" id="PS50060">
    <property type="entry name" value="MAM_2"/>
    <property type="match status" value="1"/>
</dbReference>
<dbReference type="AlphaFoldDB" id="A0A3B3SNT2"/>
<keyword evidence="9" id="KW-1133">Transmembrane helix</keyword>
<feature type="domain" description="MAM" evidence="22">
    <location>
        <begin position="266"/>
        <end position="430"/>
    </location>
</feature>
<dbReference type="PIRSF" id="PIRSF001196">
    <property type="entry name" value="Meprin"/>
    <property type="match status" value="1"/>
</dbReference>
<dbReference type="GO" id="GO:0008270">
    <property type="term" value="F:zinc ion binding"/>
    <property type="evidence" value="ECO:0007669"/>
    <property type="project" value="UniProtKB-UniRule"/>
</dbReference>
<keyword evidence="13" id="KW-1015">Disulfide bond</keyword>
<evidence type="ECO:0000256" key="17">
    <source>
        <dbReference type="PIRSR" id="PIRSR001196-2"/>
    </source>
</evidence>
<name>A0A3B3SNT2_9TELE</name>
<dbReference type="Pfam" id="PF01400">
    <property type="entry name" value="Astacin"/>
    <property type="match status" value="1"/>
</dbReference>
<dbReference type="SMART" id="SM00137">
    <property type="entry name" value="MAM"/>
    <property type="match status" value="1"/>
</dbReference>
<evidence type="ECO:0000256" key="5">
    <source>
        <dbReference type="ARBA" id="ARBA00022723"/>
    </source>
</evidence>
<comment type="subcellular location">
    <subcellularLocation>
        <location evidence="1">Membrane</location>
        <topology evidence="1">Single-pass type I membrane protein</topology>
    </subcellularLocation>
</comment>
<dbReference type="GeneTree" id="ENSGT00950000183111"/>
<evidence type="ECO:0000256" key="20">
    <source>
        <dbReference type="RuleBase" id="RU361183"/>
    </source>
</evidence>
<feature type="active site" evidence="16 19">
    <location>
        <position position="155"/>
    </location>
</feature>
<evidence type="ECO:0000256" key="10">
    <source>
        <dbReference type="ARBA" id="ARBA00023049"/>
    </source>
</evidence>
<evidence type="ECO:0000256" key="14">
    <source>
        <dbReference type="ARBA" id="ARBA00023180"/>
    </source>
</evidence>
<dbReference type="Pfam" id="PF00008">
    <property type="entry name" value="EGF"/>
    <property type="match status" value="1"/>
</dbReference>
<keyword evidence="8 15" id="KW-0862">Zinc</keyword>
<dbReference type="SUPFAM" id="SSF49599">
    <property type="entry name" value="TRAF domain-like"/>
    <property type="match status" value="1"/>
</dbReference>
<feature type="binding site" evidence="17 19">
    <location>
        <position position="164"/>
    </location>
    <ligand>
        <name>Zn(2+)</name>
        <dbReference type="ChEBI" id="CHEBI:29105"/>
        <note>catalytic</note>
    </ligand>
</feature>
<dbReference type="InterPro" id="IPR013320">
    <property type="entry name" value="ConA-like_dom_sf"/>
</dbReference>
<keyword evidence="3 15" id="KW-0645">Protease</keyword>
<feature type="chain" id="PRO_5017104766" description="Meprin A subunit" evidence="20">
    <location>
        <begin position="25"/>
        <end position="689"/>
    </location>
</feature>
<dbReference type="GO" id="GO:0006508">
    <property type="term" value="P:proteolysis"/>
    <property type="evidence" value="ECO:0007669"/>
    <property type="project" value="UniProtKB-KW"/>
</dbReference>
<dbReference type="Pfam" id="PF00629">
    <property type="entry name" value="MAM"/>
    <property type="match status" value="1"/>
</dbReference>
<dbReference type="CDD" id="cd00054">
    <property type="entry name" value="EGF_CA"/>
    <property type="match status" value="1"/>
</dbReference>
<evidence type="ECO:0000259" key="24">
    <source>
        <dbReference type="PROSITE" id="PS51864"/>
    </source>
</evidence>
<evidence type="ECO:0000256" key="8">
    <source>
        <dbReference type="ARBA" id="ARBA00022833"/>
    </source>
</evidence>
<evidence type="ECO:0000256" key="2">
    <source>
        <dbReference type="ARBA" id="ARBA00022536"/>
    </source>
</evidence>
<evidence type="ECO:0000256" key="6">
    <source>
        <dbReference type="ARBA" id="ARBA00022729"/>
    </source>
</evidence>
<dbReference type="PROSITE" id="PS50026">
    <property type="entry name" value="EGF_3"/>
    <property type="match status" value="1"/>
</dbReference>
<feature type="signal peptide" evidence="20">
    <location>
        <begin position="1"/>
        <end position="24"/>
    </location>
</feature>
<evidence type="ECO:0000256" key="1">
    <source>
        <dbReference type="ARBA" id="ARBA00004479"/>
    </source>
</evidence>
<evidence type="ECO:0000256" key="3">
    <source>
        <dbReference type="ARBA" id="ARBA00022670"/>
    </source>
</evidence>
<dbReference type="GO" id="GO:0045766">
    <property type="term" value="P:positive regulation of angiogenesis"/>
    <property type="evidence" value="ECO:0007669"/>
    <property type="project" value="Ensembl"/>
</dbReference>
<dbReference type="SMART" id="SM00061">
    <property type="entry name" value="MATH"/>
    <property type="match status" value="1"/>
</dbReference>
<evidence type="ECO:0000256" key="16">
    <source>
        <dbReference type="PIRSR" id="PIRSR001196-1"/>
    </source>
</evidence>
<dbReference type="FunFam" id="2.60.120.200:FF:000037">
    <property type="entry name" value="Meprin A subunit"/>
    <property type="match status" value="1"/>
</dbReference>
<dbReference type="InterPro" id="IPR024079">
    <property type="entry name" value="MetalloPept_cat_dom_sf"/>
</dbReference>
<feature type="binding site" evidence="17 19">
    <location>
        <position position="154"/>
    </location>
    <ligand>
        <name>Zn(2+)</name>
        <dbReference type="ChEBI" id="CHEBI:29105"/>
        <note>catalytic</note>
    </ligand>
</feature>
<evidence type="ECO:0000256" key="18">
    <source>
        <dbReference type="PROSITE-ProRule" id="PRU00076"/>
    </source>
</evidence>
<keyword evidence="26" id="KW-1185">Reference proteome</keyword>
<evidence type="ECO:0000256" key="11">
    <source>
        <dbReference type="ARBA" id="ARBA00023136"/>
    </source>
</evidence>
<keyword evidence="12" id="KW-0865">Zymogen</keyword>
<dbReference type="Ensembl" id="ENSPKIT00000012554.1">
    <property type="protein sequence ID" value="ENSPKIP00000031701.1"/>
    <property type="gene ID" value="ENSPKIG00000012078.1"/>
</dbReference>
<dbReference type="Proteomes" id="UP000261540">
    <property type="component" value="Unplaced"/>
</dbReference>
<evidence type="ECO:0000256" key="7">
    <source>
        <dbReference type="ARBA" id="ARBA00022801"/>
    </source>
</evidence>
<dbReference type="FunFam" id="3.40.390.10:FF:000015">
    <property type="entry name" value="Meprin A subunit"/>
    <property type="match status" value="1"/>
</dbReference>
<keyword evidence="4" id="KW-0812">Transmembrane</keyword>
<dbReference type="InterPro" id="IPR008974">
    <property type="entry name" value="TRAF-like"/>
</dbReference>
<keyword evidence="6 20" id="KW-0732">Signal</keyword>
<dbReference type="InterPro" id="IPR006026">
    <property type="entry name" value="Peptidase_Metallo"/>
</dbReference>
<dbReference type="InterPro" id="IPR001506">
    <property type="entry name" value="Peptidase_M12A"/>
</dbReference>
<evidence type="ECO:0000256" key="12">
    <source>
        <dbReference type="ARBA" id="ARBA00023145"/>
    </source>
</evidence>
<evidence type="ECO:0000256" key="9">
    <source>
        <dbReference type="ARBA" id="ARBA00022989"/>
    </source>
</evidence>
<dbReference type="InterPro" id="IPR002083">
    <property type="entry name" value="MATH/TRAF_dom"/>
</dbReference>
<dbReference type="PRINTS" id="PR00020">
    <property type="entry name" value="MAMDOMAIN"/>
</dbReference>
<dbReference type="STRING" id="1676925.ENSPKIP00000031701"/>
<reference evidence="25" key="2">
    <citation type="submission" date="2025-09" db="UniProtKB">
        <authorList>
            <consortium name="Ensembl"/>
        </authorList>
    </citation>
    <scope>IDENTIFICATION</scope>
</reference>
<keyword evidence="11" id="KW-0472">Membrane</keyword>
<dbReference type="Gene3D" id="2.10.25.10">
    <property type="entry name" value="Laminin"/>
    <property type="match status" value="1"/>
</dbReference>